<accession>A0A1G4M8S0</accession>
<evidence type="ECO:0000313" key="2">
    <source>
        <dbReference type="Proteomes" id="UP000190831"/>
    </source>
</evidence>
<sequence length="131" mass="15097">MRNPVSGYPRIDLNKDRASSPVTLIELKIRIPSSQKGKHAPHKKTPTLWFLRRSGEKRRRPKRMCHNPGSDVFFIRYGLYCGAQDIRSLKCRFRGIKHDYLVRPGLRCVCQTSALRSSPLMKNISNTVFGK</sequence>
<dbReference type="Proteomes" id="UP000190831">
    <property type="component" value="Chromosome B"/>
</dbReference>
<gene>
    <name evidence="1" type="ORF">LAFE_0B09274G</name>
</gene>
<reference evidence="2" key="1">
    <citation type="submission" date="2016-03" db="EMBL/GenBank/DDBJ databases">
        <authorList>
            <person name="Devillers H."/>
        </authorList>
    </citation>
    <scope>NUCLEOTIDE SEQUENCE [LARGE SCALE GENOMIC DNA]</scope>
</reference>
<keyword evidence="2" id="KW-1185">Reference proteome</keyword>
<dbReference type="EMBL" id="LT598489">
    <property type="protein sequence ID" value="SCW00092.1"/>
    <property type="molecule type" value="Genomic_DNA"/>
</dbReference>
<organism evidence="1 2">
    <name type="scientific">Lachancea fermentati</name>
    <name type="common">Zygosaccharomyces fermentati</name>
    <dbReference type="NCBI Taxonomy" id="4955"/>
    <lineage>
        <taxon>Eukaryota</taxon>
        <taxon>Fungi</taxon>
        <taxon>Dikarya</taxon>
        <taxon>Ascomycota</taxon>
        <taxon>Saccharomycotina</taxon>
        <taxon>Saccharomycetes</taxon>
        <taxon>Saccharomycetales</taxon>
        <taxon>Saccharomycetaceae</taxon>
        <taxon>Lachancea</taxon>
    </lineage>
</organism>
<evidence type="ECO:0000313" key="1">
    <source>
        <dbReference type="EMBL" id="SCW00092.1"/>
    </source>
</evidence>
<dbReference type="AlphaFoldDB" id="A0A1G4M8S0"/>
<protein>
    <submittedName>
        <fullName evidence="1">LAFE_0B09274g1_1</fullName>
    </submittedName>
</protein>
<dbReference type="OMA" id="TWCICRT"/>
<dbReference type="OrthoDB" id="10298142at2759"/>
<name>A0A1G4M8S0_LACFM</name>
<proteinExistence type="predicted"/>